<dbReference type="InterPro" id="IPR008271">
    <property type="entry name" value="Ser/Thr_kinase_AS"/>
</dbReference>
<keyword evidence="5 9" id="KW-0418">Kinase</keyword>
<dbReference type="Pfam" id="PF00069">
    <property type="entry name" value="Pkinase"/>
    <property type="match status" value="1"/>
</dbReference>
<dbReference type="Proteomes" id="UP000432464">
    <property type="component" value="Unassembled WGS sequence"/>
</dbReference>
<sequence length="640" mass="66221">MSVEGTRFGRYVLQQLLGEGGMGQVYRAFDTGTDRVVAVKVLHAHIAADPVFRERFRREAKTAAALGDPHVVPIFDYGQIEGHLFMCMQFLDGEGVDALLARSGPMAVTDAVSVLTQAAAALQAAHAAGLVHRDVKPSNLFITANGFVYLIDFGIARAAGETGLTSIGSTIGTFAYMAPERFTTGIADARADVYALACVAFELLTGRPPFPAAGVEQHIAAHLTQPPPRPSLLRPEVGTGFDAVIARGLAKDPDQRYQTAGELAAACLASASAAPRLVATQVNPGPRLADPQPVHSVELARAAPIPVPPSPSSSYRVVLPALGIAAVTVLAIGYWVLKDTSPHSQPLTASPTLIAVPAGGVLGIAVDPGTHTAYITKGDNTVSVIDTTTHAVTATIPVGKNPMGVAVDPDTHTAYVTSYSDNTVSVIDTTTRAVTATIPVGKNPMGVAMDPGTHNAYVTNYGDGDNTVSVIDTTTHAVTATIPVGKDPEGVAVDPGTHTAYTTNNSDATVSVIDTATRAVTATIPVGKDPEGVAVDPGTHTAYLTYHNDATVSVIDTTTRAVTATIRAGVFPMGVAVDPGTHTAYVTNDDDTVSVIDTATRAVTATIPVGKHPHGVAVDPGTHTVYVTNTDNTVSVIPRA</sequence>
<evidence type="ECO:0000256" key="2">
    <source>
        <dbReference type="ARBA" id="ARBA00022527"/>
    </source>
</evidence>
<dbReference type="CDD" id="cd14014">
    <property type="entry name" value="STKc_PknB_like"/>
    <property type="match status" value="1"/>
</dbReference>
<evidence type="ECO:0000256" key="5">
    <source>
        <dbReference type="ARBA" id="ARBA00022777"/>
    </source>
</evidence>
<dbReference type="EC" id="2.7.11.1" evidence="1"/>
<name>A0A6I3L757_9NOCA</name>
<dbReference type="Gene3D" id="2.130.10.10">
    <property type="entry name" value="YVTN repeat-like/Quinoprotein amine dehydrogenase"/>
    <property type="match status" value="2"/>
</dbReference>
<dbReference type="InterPro" id="IPR015943">
    <property type="entry name" value="WD40/YVTN_repeat-like_dom_sf"/>
</dbReference>
<accession>A0A6I3L757</accession>
<dbReference type="PROSITE" id="PS00108">
    <property type="entry name" value="PROTEIN_KINASE_ST"/>
    <property type="match status" value="1"/>
</dbReference>
<keyword evidence="4 7" id="KW-0547">Nucleotide-binding</keyword>
<dbReference type="GO" id="GO:0004674">
    <property type="term" value="F:protein serine/threonine kinase activity"/>
    <property type="evidence" value="ECO:0007669"/>
    <property type="project" value="UniProtKB-KW"/>
</dbReference>
<dbReference type="InterPro" id="IPR011009">
    <property type="entry name" value="Kinase-like_dom_sf"/>
</dbReference>
<reference evidence="9 10" key="1">
    <citation type="submission" date="2019-11" db="EMBL/GenBank/DDBJ databases">
        <title>Nocardia sp. nov. CT2-14 isolated from soil.</title>
        <authorList>
            <person name="Kanchanasin P."/>
            <person name="Tanasupawat S."/>
            <person name="Yuki M."/>
            <person name="Kudo T."/>
        </authorList>
    </citation>
    <scope>NUCLEOTIDE SEQUENCE [LARGE SCALE GENOMIC DNA]</scope>
    <source>
        <strain evidence="9 10">CT2-14</strain>
    </source>
</reference>
<dbReference type="SMART" id="SM00220">
    <property type="entry name" value="S_TKc"/>
    <property type="match status" value="1"/>
</dbReference>
<dbReference type="AlphaFoldDB" id="A0A6I3L757"/>
<evidence type="ECO:0000313" key="9">
    <source>
        <dbReference type="EMBL" id="MTE17351.1"/>
    </source>
</evidence>
<gene>
    <name evidence="9" type="ORF">GLP40_32020</name>
</gene>
<dbReference type="InterPro" id="IPR011964">
    <property type="entry name" value="YVTN_b-propeller_repeat"/>
</dbReference>
<evidence type="ECO:0000259" key="8">
    <source>
        <dbReference type="PROSITE" id="PS50011"/>
    </source>
</evidence>
<keyword evidence="2" id="KW-0723">Serine/threonine-protein kinase</keyword>
<evidence type="ECO:0000256" key="4">
    <source>
        <dbReference type="ARBA" id="ARBA00022741"/>
    </source>
</evidence>
<dbReference type="InterPro" id="IPR017441">
    <property type="entry name" value="Protein_kinase_ATP_BS"/>
</dbReference>
<dbReference type="Gene3D" id="3.30.200.20">
    <property type="entry name" value="Phosphorylase Kinase, domain 1"/>
    <property type="match status" value="1"/>
</dbReference>
<evidence type="ECO:0000256" key="3">
    <source>
        <dbReference type="ARBA" id="ARBA00022679"/>
    </source>
</evidence>
<dbReference type="InterPro" id="IPR011044">
    <property type="entry name" value="Quino_amine_DH_bsu"/>
</dbReference>
<evidence type="ECO:0000313" key="10">
    <source>
        <dbReference type="Proteomes" id="UP000432464"/>
    </source>
</evidence>
<comment type="caution">
    <text evidence="9">The sequence shown here is derived from an EMBL/GenBank/DDBJ whole genome shotgun (WGS) entry which is preliminary data.</text>
</comment>
<keyword evidence="3" id="KW-0808">Transferase</keyword>
<dbReference type="Gene3D" id="1.10.510.10">
    <property type="entry name" value="Transferase(Phosphotransferase) domain 1"/>
    <property type="match status" value="1"/>
</dbReference>
<dbReference type="SUPFAM" id="SSF56112">
    <property type="entry name" value="Protein kinase-like (PK-like)"/>
    <property type="match status" value="1"/>
</dbReference>
<dbReference type="FunFam" id="1.10.510.10:FF:000021">
    <property type="entry name" value="Serine/threonine protein kinase"/>
    <property type="match status" value="1"/>
</dbReference>
<organism evidence="9 10">
    <name type="scientific">Nocardia aurantiaca</name>
    <dbReference type="NCBI Taxonomy" id="2675850"/>
    <lineage>
        <taxon>Bacteria</taxon>
        <taxon>Bacillati</taxon>
        <taxon>Actinomycetota</taxon>
        <taxon>Actinomycetes</taxon>
        <taxon>Mycobacteriales</taxon>
        <taxon>Nocardiaceae</taxon>
        <taxon>Nocardia</taxon>
    </lineage>
</organism>
<proteinExistence type="predicted"/>
<dbReference type="RefSeq" id="WP_154791771.1">
    <property type="nucleotide sequence ID" value="NZ_WMBB01000023.1"/>
</dbReference>
<dbReference type="EMBL" id="WMBB01000023">
    <property type="protein sequence ID" value="MTE17351.1"/>
    <property type="molecule type" value="Genomic_DNA"/>
</dbReference>
<feature type="binding site" evidence="7">
    <location>
        <position position="40"/>
    </location>
    <ligand>
        <name>ATP</name>
        <dbReference type="ChEBI" id="CHEBI:30616"/>
    </ligand>
</feature>
<dbReference type="InterPro" id="IPR051200">
    <property type="entry name" value="Host-pathogen_enzymatic-act"/>
</dbReference>
<keyword evidence="6 7" id="KW-0067">ATP-binding</keyword>
<dbReference type="PROSITE" id="PS00107">
    <property type="entry name" value="PROTEIN_KINASE_ATP"/>
    <property type="match status" value="1"/>
</dbReference>
<evidence type="ECO:0000256" key="1">
    <source>
        <dbReference type="ARBA" id="ARBA00012513"/>
    </source>
</evidence>
<dbReference type="PROSITE" id="PS50011">
    <property type="entry name" value="PROTEIN_KINASE_DOM"/>
    <property type="match status" value="1"/>
</dbReference>
<evidence type="ECO:0000256" key="7">
    <source>
        <dbReference type="PROSITE-ProRule" id="PRU10141"/>
    </source>
</evidence>
<evidence type="ECO:0000256" key="6">
    <source>
        <dbReference type="ARBA" id="ARBA00022840"/>
    </source>
</evidence>
<feature type="domain" description="Protein kinase" evidence="8">
    <location>
        <begin position="11"/>
        <end position="268"/>
    </location>
</feature>
<keyword evidence="10" id="KW-1185">Reference proteome</keyword>
<dbReference type="GO" id="GO:0005524">
    <property type="term" value="F:ATP binding"/>
    <property type="evidence" value="ECO:0007669"/>
    <property type="project" value="UniProtKB-UniRule"/>
</dbReference>
<dbReference type="InterPro" id="IPR000719">
    <property type="entry name" value="Prot_kinase_dom"/>
</dbReference>
<dbReference type="PANTHER" id="PTHR47197">
    <property type="entry name" value="PROTEIN NIRF"/>
    <property type="match status" value="1"/>
</dbReference>
<dbReference type="PANTHER" id="PTHR47197:SF3">
    <property type="entry name" value="DIHYDRO-HEME D1 DEHYDROGENASE"/>
    <property type="match status" value="1"/>
</dbReference>
<dbReference type="NCBIfam" id="TIGR02276">
    <property type="entry name" value="beta_rpt_yvtn"/>
    <property type="match status" value="6"/>
</dbReference>
<protein>
    <recommendedName>
        <fullName evidence="1">non-specific serine/threonine protein kinase</fullName>
        <ecNumber evidence="1">2.7.11.1</ecNumber>
    </recommendedName>
</protein>
<dbReference type="SUPFAM" id="SSF50969">
    <property type="entry name" value="YVTN repeat-like/Quinoprotein amine dehydrogenase"/>
    <property type="match status" value="1"/>
</dbReference>